<accession>A0A0D3J2Y0</accession>
<reference evidence="2" key="2">
    <citation type="submission" date="2024-10" db="UniProtKB">
        <authorList>
            <consortium name="EnsemblProtists"/>
        </authorList>
    </citation>
    <scope>IDENTIFICATION</scope>
</reference>
<evidence type="ECO:0000313" key="2">
    <source>
        <dbReference type="EnsemblProtists" id="EOD17865"/>
    </source>
</evidence>
<dbReference type="PaxDb" id="2903-EOD17865"/>
<dbReference type="HOGENOM" id="CLU_837916_0_0_1"/>
<evidence type="ECO:0000256" key="1">
    <source>
        <dbReference type="SAM" id="MobiDB-lite"/>
    </source>
</evidence>
<sequence>MADAPAMAAGMTGAEAPDGPGGAGAGGAAAEEQMMGPPLDEPGFPSLPMFKGELNEWINATTPQRLAMVSLGLREGLGLSGMGMLADDGNGMLQSGLTYGTRFGALKAEVVSQGVLQTTLEGFMPLPFLQLTTQLAFMPQGLAGGAMQSVLMSPIGAIIGSANLGGQLSAELLLPLQPFGEDSQLLLGANAWGLPGAWGGSKFAVEYTQAEPTADGSMPTRIGTVTAEVTRPRAGSPNGVSGSLSACQQLGGGDALNATFEVTPRGERVLSMGGSKQVARGVRLRGRTASNGLLALALQMEREAAQLTVAAEVDTTPAGRPPRFGATLMFNR</sequence>
<dbReference type="KEGG" id="ehx:EMIHUDRAFT_436335"/>
<protein>
    <submittedName>
        <fullName evidence="2">Uncharacterized protein</fullName>
    </submittedName>
</protein>
<keyword evidence="3" id="KW-1185">Reference proteome</keyword>
<organism evidence="2 3">
    <name type="scientific">Emiliania huxleyi (strain CCMP1516)</name>
    <dbReference type="NCBI Taxonomy" id="280463"/>
    <lineage>
        <taxon>Eukaryota</taxon>
        <taxon>Haptista</taxon>
        <taxon>Haptophyta</taxon>
        <taxon>Prymnesiophyceae</taxon>
        <taxon>Isochrysidales</taxon>
        <taxon>Noelaerhabdaceae</taxon>
        <taxon>Emiliania</taxon>
    </lineage>
</organism>
<name>A0A0D3J2Y0_EMIH1</name>
<feature type="region of interest" description="Disordered" evidence="1">
    <location>
        <begin position="1"/>
        <end position="34"/>
    </location>
</feature>
<evidence type="ECO:0000313" key="3">
    <source>
        <dbReference type="Proteomes" id="UP000013827"/>
    </source>
</evidence>
<dbReference type="RefSeq" id="XP_005770294.1">
    <property type="nucleotide sequence ID" value="XM_005770237.1"/>
</dbReference>
<proteinExistence type="predicted"/>
<reference evidence="3" key="1">
    <citation type="journal article" date="2013" name="Nature">
        <title>Pan genome of the phytoplankton Emiliania underpins its global distribution.</title>
        <authorList>
            <person name="Read B.A."/>
            <person name="Kegel J."/>
            <person name="Klute M.J."/>
            <person name="Kuo A."/>
            <person name="Lefebvre S.C."/>
            <person name="Maumus F."/>
            <person name="Mayer C."/>
            <person name="Miller J."/>
            <person name="Monier A."/>
            <person name="Salamov A."/>
            <person name="Young J."/>
            <person name="Aguilar M."/>
            <person name="Claverie J.M."/>
            <person name="Frickenhaus S."/>
            <person name="Gonzalez K."/>
            <person name="Herman E.K."/>
            <person name="Lin Y.C."/>
            <person name="Napier J."/>
            <person name="Ogata H."/>
            <person name="Sarno A.F."/>
            <person name="Shmutz J."/>
            <person name="Schroeder D."/>
            <person name="de Vargas C."/>
            <person name="Verret F."/>
            <person name="von Dassow P."/>
            <person name="Valentin K."/>
            <person name="Van de Peer Y."/>
            <person name="Wheeler G."/>
            <person name="Dacks J.B."/>
            <person name="Delwiche C.F."/>
            <person name="Dyhrman S.T."/>
            <person name="Glockner G."/>
            <person name="John U."/>
            <person name="Richards T."/>
            <person name="Worden A.Z."/>
            <person name="Zhang X."/>
            <person name="Grigoriev I.V."/>
            <person name="Allen A.E."/>
            <person name="Bidle K."/>
            <person name="Borodovsky M."/>
            <person name="Bowler C."/>
            <person name="Brownlee C."/>
            <person name="Cock J.M."/>
            <person name="Elias M."/>
            <person name="Gladyshev V.N."/>
            <person name="Groth M."/>
            <person name="Guda C."/>
            <person name="Hadaegh A."/>
            <person name="Iglesias-Rodriguez M.D."/>
            <person name="Jenkins J."/>
            <person name="Jones B.M."/>
            <person name="Lawson T."/>
            <person name="Leese F."/>
            <person name="Lindquist E."/>
            <person name="Lobanov A."/>
            <person name="Lomsadze A."/>
            <person name="Malik S.B."/>
            <person name="Marsh M.E."/>
            <person name="Mackinder L."/>
            <person name="Mock T."/>
            <person name="Mueller-Roeber B."/>
            <person name="Pagarete A."/>
            <person name="Parker M."/>
            <person name="Probert I."/>
            <person name="Quesneville H."/>
            <person name="Raines C."/>
            <person name="Rensing S.A."/>
            <person name="Riano-Pachon D.M."/>
            <person name="Richier S."/>
            <person name="Rokitta S."/>
            <person name="Shiraiwa Y."/>
            <person name="Soanes D.M."/>
            <person name="van der Giezen M."/>
            <person name="Wahlund T.M."/>
            <person name="Williams B."/>
            <person name="Wilson W."/>
            <person name="Wolfe G."/>
            <person name="Wurch L.L."/>
        </authorList>
    </citation>
    <scope>NUCLEOTIDE SEQUENCE</scope>
</reference>
<dbReference type="EnsemblProtists" id="EOD17865">
    <property type="protein sequence ID" value="EOD17865"/>
    <property type="gene ID" value="EMIHUDRAFT_436335"/>
</dbReference>
<dbReference type="AlphaFoldDB" id="A0A0D3J2Y0"/>
<dbReference type="Proteomes" id="UP000013827">
    <property type="component" value="Unassembled WGS sequence"/>
</dbReference>
<dbReference type="GeneID" id="17263894"/>